<evidence type="ECO:0000313" key="1">
    <source>
        <dbReference type="EMBL" id="SDO88534.1"/>
    </source>
</evidence>
<dbReference type="OrthoDB" id="5194339at2"/>
<organism evidence="1 2">
    <name type="scientific">Nakamurella panacisegetis</name>
    <dbReference type="NCBI Taxonomy" id="1090615"/>
    <lineage>
        <taxon>Bacteria</taxon>
        <taxon>Bacillati</taxon>
        <taxon>Actinomycetota</taxon>
        <taxon>Actinomycetes</taxon>
        <taxon>Nakamurellales</taxon>
        <taxon>Nakamurellaceae</taxon>
        <taxon>Nakamurella</taxon>
    </lineage>
</organism>
<reference evidence="1 2" key="1">
    <citation type="submission" date="2016-10" db="EMBL/GenBank/DDBJ databases">
        <authorList>
            <person name="de Groot N.N."/>
        </authorList>
    </citation>
    <scope>NUCLEOTIDE SEQUENCE [LARGE SCALE GENOMIC DNA]</scope>
    <source>
        <strain evidence="2">P4-7,KCTC 19426,CECT 7604</strain>
    </source>
</reference>
<evidence type="ECO:0000313" key="2">
    <source>
        <dbReference type="Proteomes" id="UP000198741"/>
    </source>
</evidence>
<name>A0A1H0N768_9ACTN</name>
<keyword evidence="2" id="KW-1185">Reference proteome</keyword>
<accession>A0A1H0N768</accession>
<dbReference type="Proteomes" id="UP000198741">
    <property type="component" value="Chromosome I"/>
</dbReference>
<gene>
    <name evidence="1" type="ORF">SAMN04515671_2236</name>
</gene>
<sequence>MAWFFRVMEQGDGTWACRHGQTVFDAHEALSPALTHIAELARGSGPARIFLHSLDGDVQELEHL</sequence>
<dbReference type="EMBL" id="LT629710">
    <property type="protein sequence ID" value="SDO88534.1"/>
    <property type="molecule type" value="Genomic_DNA"/>
</dbReference>
<protein>
    <recommendedName>
        <fullName evidence="3">DUF2188 domain-containing protein</fullName>
    </recommendedName>
</protein>
<evidence type="ECO:0008006" key="3">
    <source>
        <dbReference type="Google" id="ProtNLM"/>
    </source>
</evidence>
<dbReference type="AlphaFoldDB" id="A0A1H0N768"/>
<proteinExistence type="predicted"/>
<dbReference type="RefSeq" id="WP_090476017.1">
    <property type="nucleotide sequence ID" value="NZ_LT629710.1"/>
</dbReference>